<dbReference type="Proteomes" id="UP000256304">
    <property type="component" value="Unassembled WGS sequence"/>
</dbReference>
<feature type="domain" description="N-acetyltransferase" evidence="3">
    <location>
        <begin position="13"/>
        <end position="173"/>
    </location>
</feature>
<comment type="caution">
    <text evidence="4">The sequence shown here is derived from an EMBL/GenBank/DDBJ whole genome shotgun (WGS) entry which is preliminary data.</text>
</comment>
<name>A0A3D9S178_9BACL</name>
<proteinExistence type="predicted"/>
<dbReference type="EMBL" id="QTTN01000011">
    <property type="protein sequence ID" value="REE86197.1"/>
    <property type="molecule type" value="Genomic_DNA"/>
</dbReference>
<dbReference type="PROSITE" id="PS51186">
    <property type="entry name" value="GNAT"/>
    <property type="match status" value="1"/>
</dbReference>
<organism evidence="4 5">
    <name type="scientific">Paenibacillus taihuensis</name>
    <dbReference type="NCBI Taxonomy" id="1156355"/>
    <lineage>
        <taxon>Bacteria</taxon>
        <taxon>Bacillati</taxon>
        <taxon>Bacillota</taxon>
        <taxon>Bacilli</taxon>
        <taxon>Bacillales</taxon>
        <taxon>Paenibacillaceae</taxon>
        <taxon>Paenibacillus</taxon>
    </lineage>
</organism>
<dbReference type="GO" id="GO:0016747">
    <property type="term" value="F:acyltransferase activity, transferring groups other than amino-acyl groups"/>
    <property type="evidence" value="ECO:0007669"/>
    <property type="project" value="InterPro"/>
</dbReference>
<dbReference type="CDD" id="cd04301">
    <property type="entry name" value="NAT_SF"/>
    <property type="match status" value="1"/>
</dbReference>
<evidence type="ECO:0000313" key="5">
    <source>
        <dbReference type="Proteomes" id="UP000256304"/>
    </source>
</evidence>
<keyword evidence="2" id="KW-0012">Acyltransferase</keyword>
<gene>
    <name evidence="4" type="ORF">A8990_11194</name>
</gene>
<dbReference type="SUPFAM" id="SSF55729">
    <property type="entry name" value="Acyl-CoA N-acyltransferases (Nat)"/>
    <property type="match status" value="1"/>
</dbReference>
<dbReference type="AlphaFoldDB" id="A0A3D9S178"/>
<reference evidence="4 5" key="1">
    <citation type="submission" date="2018-08" db="EMBL/GenBank/DDBJ databases">
        <title>Genomic Encyclopedia of Type Strains, Phase III (KMG-III): the genomes of soil and plant-associated and newly described type strains.</title>
        <authorList>
            <person name="Whitman W."/>
        </authorList>
    </citation>
    <scope>NUCLEOTIDE SEQUENCE [LARGE SCALE GENOMIC DNA]</scope>
    <source>
        <strain evidence="4 5">CGMCC 1.10966</strain>
    </source>
</reference>
<dbReference type="InterPro" id="IPR050680">
    <property type="entry name" value="YpeA/RimI_acetyltransf"/>
</dbReference>
<keyword evidence="5" id="KW-1185">Reference proteome</keyword>
<evidence type="ECO:0000313" key="4">
    <source>
        <dbReference type="EMBL" id="REE86197.1"/>
    </source>
</evidence>
<keyword evidence="1 4" id="KW-0808">Transferase</keyword>
<dbReference type="PANTHER" id="PTHR43420">
    <property type="entry name" value="ACETYLTRANSFERASE"/>
    <property type="match status" value="1"/>
</dbReference>
<evidence type="ECO:0000259" key="3">
    <source>
        <dbReference type="PROSITE" id="PS51186"/>
    </source>
</evidence>
<accession>A0A3D9S178</accession>
<dbReference type="PANTHER" id="PTHR43420:SF12">
    <property type="entry name" value="N-ACETYLTRANSFERASE DOMAIN-CONTAINING PROTEIN"/>
    <property type="match status" value="1"/>
</dbReference>
<evidence type="ECO:0000256" key="1">
    <source>
        <dbReference type="ARBA" id="ARBA00022679"/>
    </source>
</evidence>
<evidence type="ECO:0000256" key="2">
    <source>
        <dbReference type="ARBA" id="ARBA00023315"/>
    </source>
</evidence>
<dbReference type="InterPro" id="IPR000182">
    <property type="entry name" value="GNAT_dom"/>
</dbReference>
<dbReference type="RefSeq" id="WP_245995967.1">
    <property type="nucleotide sequence ID" value="NZ_QTTN01000011.1"/>
</dbReference>
<dbReference type="InterPro" id="IPR016181">
    <property type="entry name" value="Acyl_CoA_acyltransferase"/>
</dbReference>
<sequence>MTTPAQMTTSIQPIIRLATTADIDVLVQMRYDFTMEDYPELQQQRRHSDTDTDIEDFHRTCSTFLESAINGGEWFIWVAEADGQLVSHMYLQLIHKVPRPGKCEDPYFGYVTNVYTRPAYRGRGIGTQIHHAMEQWAIANNVEFLILWPSETSVAFYERSGFRPSAEALEKHW</sequence>
<dbReference type="Gene3D" id="3.40.630.30">
    <property type="match status" value="1"/>
</dbReference>
<protein>
    <submittedName>
        <fullName evidence="4">RimJ/RimL family protein N-acetyltransferase</fullName>
    </submittedName>
</protein>
<dbReference type="Pfam" id="PF00583">
    <property type="entry name" value="Acetyltransf_1"/>
    <property type="match status" value="1"/>
</dbReference>